<dbReference type="Proteomes" id="UP001589532">
    <property type="component" value="Unassembled WGS sequence"/>
</dbReference>
<organism evidence="2 3">
    <name type="scientific">Nonomuraea helvata</name>
    <dbReference type="NCBI Taxonomy" id="37484"/>
    <lineage>
        <taxon>Bacteria</taxon>
        <taxon>Bacillati</taxon>
        <taxon>Actinomycetota</taxon>
        <taxon>Actinomycetes</taxon>
        <taxon>Streptosporangiales</taxon>
        <taxon>Streptosporangiaceae</taxon>
        <taxon>Nonomuraea</taxon>
    </lineage>
</organism>
<keyword evidence="3" id="KW-1185">Reference proteome</keyword>
<dbReference type="GO" id="GO:0016829">
    <property type="term" value="F:lyase activity"/>
    <property type="evidence" value="ECO:0007669"/>
    <property type="project" value="UniProtKB-KW"/>
</dbReference>
<dbReference type="Gene3D" id="3.20.20.60">
    <property type="entry name" value="Phosphoenolpyruvate-binding domains"/>
    <property type="match status" value="1"/>
</dbReference>
<comment type="similarity">
    <text evidence="1">Belongs to the isocitrate lyase/PEP mutase superfamily. PEP mutase family.</text>
</comment>
<dbReference type="EMBL" id="JBHMBW010000049">
    <property type="protein sequence ID" value="MFB9628673.1"/>
    <property type="molecule type" value="Genomic_DNA"/>
</dbReference>
<dbReference type="InterPro" id="IPR015813">
    <property type="entry name" value="Pyrv/PenolPyrv_kinase-like_dom"/>
</dbReference>
<dbReference type="SUPFAM" id="SSF53448">
    <property type="entry name" value="Nucleotide-diphospho-sugar transferases"/>
    <property type="match status" value="1"/>
</dbReference>
<reference evidence="2 3" key="1">
    <citation type="submission" date="2024-09" db="EMBL/GenBank/DDBJ databases">
        <authorList>
            <person name="Sun Q."/>
            <person name="Mori K."/>
        </authorList>
    </citation>
    <scope>NUCLEOTIDE SEQUENCE [LARGE SCALE GENOMIC DNA]</scope>
    <source>
        <strain evidence="2 3">JCM 3143</strain>
    </source>
</reference>
<dbReference type="Gene3D" id="3.90.550.10">
    <property type="entry name" value="Spore Coat Polysaccharide Biosynthesis Protein SpsA, Chain A"/>
    <property type="match status" value="1"/>
</dbReference>
<dbReference type="Pfam" id="PF13714">
    <property type="entry name" value="PEP_mutase"/>
    <property type="match status" value="1"/>
</dbReference>
<dbReference type="InterPro" id="IPR040442">
    <property type="entry name" value="Pyrv_kinase-like_dom_sf"/>
</dbReference>
<dbReference type="PANTHER" id="PTHR42905">
    <property type="entry name" value="PHOSPHOENOLPYRUVATE CARBOXYLASE"/>
    <property type="match status" value="1"/>
</dbReference>
<evidence type="ECO:0000313" key="2">
    <source>
        <dbReference type="EMBL" id="MFB9628673.1"/>
    </source>
</evidence>
<name>A0ABV5SC52_9ACTN</name>
<dbReference type="InterPro" id="IPR039556">
    <property type="entry name" value="ICL/PEPM"/>
</dbReference>
<dbReference type="SUPFAM" id="SSF51621">
    <property type="entry name" value="Phosphoenolpyruvate/pyruvate domain"/>
    <property type="match status" value="1"/>
</dbReference>
<comment type="caution">
    <text evidence="2">The sequence shown here is derived from an EMBL/GenBank/DDBJ whole genome shotgun (WGS) entry which is preliminary data.</text>
</comment>
<evidence type="ECO:0000313" key="3">
    <source>
        <dbReference type="Proteomes" id="UP001589532"/>
    </source>
</evidence>
<dbReference type="CDD" id="cd00377">
    <property type="entry name" value="ICL_PEPM"/>
    <property type="match status" value="1"/>
</dbReference>
<protein>
    <submittedName>
        <fullName evidence="2">Isocitrate lyase/phosphoenolpyruvate mutase family protein</fullName>
    </submittedName>
</protein>
<gene>
    <name evidence="2" type="ORF">ACFFSA_36835</name>
</gene>
<proteinExistence type="inferred from homology"/>
<keyword evidence="2" id="KW-0456">Lyase</keyword>
<dbReference type="RefSeq" id="WP_344990509.1">
    <property type="nucleotide sequence ID" value="NZ_BAAAXV010000005.1"/>
</dbReference>
<evidence type="ECO:0000256" key="1">
    <source>
        <dbReference type="ARBA" id="ARBA00038455"/>
    </source>
</evidence>
<accession>A0ABV5SC52</accession>
<dbReference type="InterPro" id="IPR029044">
    <property type="entry name" value="Nucleotide-diphossugar_trans"/>
</dbReference>
<dbReference type="PANTHER" id="PTHR42905:SF7">
    <property type="entry name" value="PHOSPHOENOLPYRUVATE PHOSPHOMUTASE"/>
    <property type="match status" value="1"/>
</dbReference>
<sequence>MTGAERVPPTATRRLRELFEGPRIIRAIGAHDALGARLGERTGFDAIWSSGLEISASHGVPDADILTMGELLNAARWIADAVRIPVIADCDTGYGNASNVVYMTRRYEAAGIAAVCIEDKPFPKLNSFIPGRQRLVPISEFTGKIRAATDARSDPDFMVIARVEAMVAGLGLEEATRRAHAYADAGADAVLVHAKGASPQPALDFLAAWDRPTPVVVVPTTYYRVSAAELEAAGASMVIYANHGLRAGVRAVTDAFSEIRRTGSTESIEDKIAPLSTIFDLQGVSHLRQHEDSYMRTGGDVHAVVAVIDGLTPAPPSHDRRALAESQVRNLRLGGAQQVSLVLGPGAGLATEAEARVLAWDETWSTELDAVLRACSDDDQVVLVAAADTLYDPELVRRLAAHPGDIVLAVHTPRPGESGLDPALLPVAFGPPEQDGFDMTSAERVVALGSPAAESGSAFIGLVRFTRKGLDVLRDVHARMPFARTMADALAAAAAEGNHVSGMEFTCGWSRLSASGAPTLATR</sequence>